<keyword evidence="2" id="KW-1185">Reference proteome</keyword>
<reference evidence="1 2" key="1">
    <citation type="submission" date="2016-10" db="EMBL/GenBank/DDBJ databases">
        <authorList>
            <person name="Varghese N."/>
            <person name="Submissions S."/>
        </authorList>
    </citation>
    <scope>NUCLEOTIDE SEQUENCE [LARGE SCALE GENOMIC DNA]</scope>
    <source>
        <strain evidence="2">YIM D21,KCTC 23444,ACCC 10710</strain>
    </source>
</reference>
<dbReference type="Proteomes" id="UP000325289">
    <property type="component" value="Unassembled WGS sequence"/>
</dbReference>
<evidence type="ECO:0000313" key="1">
    <source>
        <dbReference type="EMBL" id="SFD67520.1"/>
    </source>
</evidence>
<dbReference type="AlphaFoldDB" id="A0A1I1UHW3"/>
<sequence>MTEPNPYMFDGAGKALVAKHVADLPPIRSDAEFAHYARELIRSAKGHTPETPVEARAMTAALLCKMQAYDRLIEAFDRMDAGEI</sequence>
<name>A0A1I1UHW3_9RHOB</name>
<dbReference type="RefSeq" id="WP_149754632.1">
    <property type="nucleotide sequence ID" value="NZ_FOMS01000002.1"/>
</dbReference>
<dbReference type="OrthoDB" id="9853547at2"/>
<organism evidence="1 2">
    <name type="scientific">Roseivivax sediminis</name>
    <dbReference type="NCBI Taxonomy" id="936889"/>
    <lineage>
        <taxon>Bacteria</taxon>
        <taxon>Pseudomonadati</taxon>
        <taxon>Pseudomonadota</taxon>
        <taxon>Alphaproteobacteria</taxon>
        <taxon>Rhodobacterales</taxon>
        <taxon>Roseobacteraceae</taxon>
        <taxon>Roseivivax</taxon>
    </lineage>
</organism>
<evidence type="ECO:0008006" key="3">
    <source>
        <dbReference type="Google" id="ProtNLM"/>
    </source>
</evidence>
<dbReference type="EMBL" id="FOMS01000002">
    <property type="protein sequence ID" value="SFD67520.1"/>
    <property type="molecule type" value="Genomic_DNA"/>
</dbReference>
<accession>A0A1I1UHW3</accession>
<proteinExistence type="predicted"/>
<gene>
    <name evidence="1" type="ORF">SAMN04515678_102230</name>
</gene>
<protein>
    <recommendedName>
        <fullName evidence="3">DUF3077 domain-containing protein</fullName>
    </recommendedName>
</protein>
<evidence type="ECO:0000313" key="2">
    <source>
        <dbReference type="Proteomes" id="UP000325289"/>
    </source>
</evidence>